<dbReference type="Proteomes" id="UP000596379">
    <property type="component" value="Segment"/>
</dbReference>
<evidence type="ECO:0000256" key="1">
    <source>
        <dbReference type="SAM" id="Phobius"/>
    </source>
</evidence>
<evidence type="ECO:0000313" key="3">
    <source>
        <dbReference type="Proteomes" id="UP000596379"/>
    </source>
</evidence>
<name>A0A7U0GAK8_9CAUD</name>
<proteinExistence type="predicted"/>
<keyword evidence="3" id="KW-1185">Reference proteome</keyword>
<accession>A0A7U0GAK8</accession>
<keyword evidence="1" id="KW-1133">Transmembrane helix</keyword>
<evidence type="ECO:0000313" key="2">
    <source>
        <dbReference type="EMBL" id="QQV91682.1"/>
    </source>
</evidence>
<protein>
    <submittedName>
        <fullName evidence="2">Uncharacterized protein</fullName>
    </submittedName>
</protein>
<sequence>MNRNPDWQQILGIGLVLGAFIMGMLIYWTTTREVSMKKAECELSIPRNQNCVMQFVPEKSK</sequence>
<dbReference type="EMBL" id="MW394388">
    <property type="protein sequence ID" value="QQV91682.1"/>
    <property type="molecule type" value="Genomic_DNA"/>
</dbReference>
<organism evidence="2 3">
    <name type="scientific">Klebsiella phage vB_KpP_FBKp27</name>
    <dbReference type="NCBI Taxonomy" id="2801837"/>
    <lineage>
        <taxon>Viruses</taxon>
        <taxon>Duplodnaviria</taxon>
        <taxon>Heunggongvirae</taxon>
        <taxon>Uroviricota</taxon>
        <taxon>Caudoviricetes</taxon>
        <taxon>Schitoviridae</taxon>
        <taxon>Efbeekayvirus</taxon>
        <taxon>Efbeekayvirus Fbkp27</taxon>
    </lineage>
</organism>
<keyword evidence="1" id="KW-0812">Transmembrane</keyword>
<reference evidence="2 3" key="1">
    <citation type="submission" date="2020-12" db="EMBL/GenBank/DDBJ databases">
        <title>Genomic characterization of four novel bacteriophages infecting Klebsiella pneumoniae.</title>
        <authorList>
            <person name="Estrada Bonilla B."/>
            <person name="Costa A.R."/>
            <person name="van Rossum T."/>
            <person name="Hagedoorn S."/>
            <person name="Wallinga H."/>
            <person name="Xiao M."/>
            <person name="Song W."/>
            <person name="Haas P.-J."/>
            <person name="Nobrega F.L."/>
            <person name="Brouns S.J.J."/>
        </authorList>
    </citation>
    <scope>NUCLEOTIDE SEQUENCE [LARGE SCALE GENOMIC DNA]</scope>
</reference>
<feature type="transmembrane region" description="Helical" evidence="1">
    <location>
        <begin position="6"/>
        <end position="28"/>
    </location>
</feature>
<keyword evidence="1" id="KW-0472">Membrane</keyword>
<gene>
    <name evidence="2" type="ORF">vBKpPFBKp27_065</name>
</gene>